<dbReference type="EMBL" id="ACJN02000001">
    <property type="protein sequence ID" value="EFI35810.1"/>
    <property type="molecule type" value="Genomic_DNA"/>
</dbReference>
<evidence type="ECO:0000313" key="4">
    <source>
        <dbReference type="EMBL" id="EFI35810.1"/>
    </source>
</evidence>
<evidence type="ECO:0000313" key="5">
    <source>
        <dbReference type="Proteomes" id="UP000005496"/>
    </source>
</evidence>
<dbReference type="OrthoDB" id="9810588at2"/>
<evidence type="ECO:0000259" key="1">
    <source>
        <dbReference type="Pfam" id="PF14574"/>
    </source>
</evidence>
<dbReference type="Pfam" id="PF14574">
    <property type="entry name" value="RACo_C_ter"/>
    <property type="match status" value="1"/>
</dbReference>
<dbReference type="eggNOG" id="COG3894">
    <property type="taxonomic scope" value="Bacteria"/>
</dbReference>
<evidence type="ECO:0000259" key="3">
    <source>
        <dbReference type="Pfam" id="PF17651"/>
    </source>
</evidence>
<protein>
    <submittedName>
        <fullName evidence="4">Iron-sulfur cluster binding protein</fullName>
    </submittedName>
</protein>
<keyword evidence="5" id="KW-1185">Reference proteome</keyword>
<dbReference type="InterPro" id="IPR052911">
    <property type="entry name" value="Corrinoid_activation_enz"/>
</dbReference>
<dbReference type="InterPro" id="IPR042259">
    <property type="entry name" value="Raco-like_middle_sf"/>
</dbReference>
<dbReference type="InterPro" id="IPR041414">
    <property type="entry name" value="Raco-like_middle"/>
</dbReference>
<feature type="domain" description="RACo-like middle region" evidence="3">
    <location>
        <begin position="87"/>
        <end position="245"/>
    </location>
</feature>
<reference evidence="4" key="1">
    <citation type="submission" date="2010-05" db="EMBL/GenBank/DDBJ databases">
        <title>The draft genome of Desulfonatronospira thiodismutans ASO3-1.</title>
        <authorList>
            <consortium name="US DOE Joint Genome Institute (JGI-PGF)"/>
            <person name="Lucas S."/>
            <person name="Copeland A."/>
            <person name="Lapidus A."/>
            <person name="Cheng J.-F."/>
            <person name="Bruce D."/>
            <person name="Goodwin L."/>
            <person name="Pitluck S."/>
            <person name="Chertkov O."/>
            <person name="Brettin T."/>
            <person name="Detter J.C."/>
            <person name="Han C."/>
            <person name="Land M.L."/>
            <person name="Hauser L."/>
            <person name="Kyrpides N."/>
            <person name="Mikhailova N."/>
            <person name="Muyzer G."/>
            <person name="Woyke T."/>
        </authorList>
    </citation>
    <scope>NUCLEOTIDE SEQUENCE [LARGE SCALE GENOMIC DNA]</scope>
    <source>
        <strain evidence="4">ASO3-1</strain>
    </source>
</reference>
<dbReference type="InterPro" id="IPR040506">
    <property type="entry name" value="RACo_linker"/>
</dbReference>
<feature type="domain" description="RACo linker region" evidence="2">
    <location>
        <begin position="1"/>
        <end position="81"/>
    </location>
</feature>
<dbReference type="Gene3D" id="3.30.420.480">
    <property type="entry name" value="Domain of unknown function (DUF4445)"/>
    <property type="match status" value="1"/>
</dbReference>
<dbReference type="Pfam" id="PF17651">
    <property type="entry name" value="Raco_middle"/>
    <property type="match status" value="1"/>
</dbReference>
<name>D6SM99_9BACT</name>
<dbReference type="RefSeq" id="WP_008868939.1">
    <property type="nucleotide sequence ID" value="NZ_ACJN02000001.1"/>
</dbReference>
<dbReference type="Pfam" id="PF17650">
    <property type="entry name" value="RACo_linker"/>
    <property type="match status" value="1"/>
</dbReference>
<dbReference type="InterPro" id="IPR027980">
    <property type="entry name" value="RACo_C"/>
</dbReference>
<gene>
    <name evidence="4" type="ORF">Dthio_PD3245</name>
</gene>
<organism evidence="4 5">
    <name type="scientific">Desulfonatronospira thiodismutans ASO3-1</name>
    <dbReference type="NCBI Taxonomy" id="555779"/>
    <lineage>
        <taxon>Bacteria</taxon>
        <taxon>Pseudomonadati</taxon>
        <taxon>Thermodesulfobacteriota</taxon>
        <taxon>Desulfovibrionia</taxon>
        <taxon>Desulfovibrionales</taxon>
        <taxon>Desulfonatronovibrionaceae</taxon>
        <taxon>Desulfonatronospira</taxon>
    </lineage>
</organism>
<feature type="domain" description="RACo C-terminal" evidence="1">
    <location>
        <begin position="252"/>
        <end position="508"/>
    </location>
</feature>
<dbReference type="PANTHER" id="PTHR42895">
    <property type="entry name" value="IRON-SULFUR CLUSTER-BINDING PROTEIN-RELATED"/>
    <property type="match status" value="1"/>
</dbReference>
<accession>D6SM99</accession>
<sequence length="516" mass="55077">MKSMVQAVEVSASKPSLSDNTADLDRLKRSVRQATGQENITCPLPDMAGVAGSFRDAGFQGAAVVRDTGNGMEIISFFPGMPQKLPGMALDLGTTHLEACLVDLLSGQEMARVSREHAQGQFGADILTRIHYAERNAGLAQLQRATVSDINAMAADLAGRAGMVSGDLMALGMAGNTAMTHFLLGLSPYHMCREPYIPVANTVDIFRARDLGLEICSSAPIWVAPSVGSYFGGDLLAGIVACDLDLEDQPGMLVDVGTNAEVILGGKDWLLACAGAAGPALEGGVARMGMRAGPGAIDKVSIDPDSKFLDYSTIGGEPALGICGSGLIDLAAQMYLAGMLDTRGKFRPESMKERFVEDEHNPCFVVVQGEQSGHGQPVTVRQSDINALIRSKAAMYAVLSTLLQQVGLSFEDLGRINVAGAFGRHIDPEKAVVLGMLPDLPLNVYHPVGNTSLKGAVRAITDCDFRQRIMDAARRVTYIELNVNQEFMHRFSGARFIPHTDVSLFPSVPRPQEVCR</sequence>
<dbReference type="Gene3D" id="3.10.20.880">
    <property type="match status" value="1"/>
</dbReference>
<dbReference type="PANTHER" id="PTHR42895:SF1">
    <property type="entry name" value="IRON-SULFUR CLUSTER PROTEIN"/>
    <property type="match status" value="1"/>
</dbReference>
<comment type="caution">
    <text evidence="4">The sequence shown here is derived from an EMBL/GenBank/DDBJ whole genome shotgun (WGS) entry which is preliminary data.</text>
</comment>
<dbReference type="Proteomes" id="UP000005496">
    <property type="component" value="Unassembled WGS sequence"/>
</dbReference>
<evidence type="ECO:0000259" key="2">
    <source>
        <dbReference type="Pfam" id="PF17650"/>
    </source>
</evidence>
<dbReference type="AlphaFoldDB" id="D6SM99"/>
<proteinExistence type="predicted"/>